<accession>A0A7M7LPK9</accession>
<feature type="region of interest" description="Disordered" evidence="2">
    <location>
        <begin position="697"/>
        <end position="718"/>
    </location>
</feature>
<name>A0A7M7LPK9_STRPU</name>
<organism evidence="4 5">
    <name type="scientific">Strongylocentrotus purpuratus</name>
    <name type="common">Purple sea urchin</name>
    <dbReference type="NCBI Taxonomy" id="7668"/>
    <lineage>
        <taxon>Eukaryota</taxon>
        <taxon>Metazoa</taxon>
        <taxon>Echinodermata</taxon>
        <taxon>Eleutherozoa</taxon>
        <taxon>Echinozoa</taxon>
        <taxon>Echinoidea</taxon>
        <taxon>Euechinoidea</taxon>
        <taxon>Echinacea</taxon>
        <taxon>Camarodonta</taxon>
        <taxon>Echinidea</taxon>
        <taxon>Strongylocentrotidae</taxon>
        <taxon>Strongylocentrotus</taxon>
    </lineage>
</organism>
<evidence type="ECO:0000259" key="3">
    <source>
        <dbReference type="PROSITE" id="PS50966"/>
    </source>
</evidence>
<proteinExistence type="predicted"/>
<dbReference type="RefSeq" id="XP_003728786.1">
    <property type="nucleotide sequence ID" value="XM_003728738.3"/>
</dbReference>
<keyword evidence="1" id="KW-0479">Metal-binding</keyword>
<evidence type="ECO:0000256" key="1">
    <source>
        <dbReference type="PROSITE-ProRule" id="PRU00325"/>
    </source>
</evidence>
<dbReference type="GeneID" id="100891721"/>
<dbReference type="PROSITE" id="PS50966">
    <property type="entry name" value="ZF_SWIM"/>
    <property type="match status" value="1"/>
</dbReference>
<feature type="domain" description="SWIM-type" evidence="3">
    <location>
        <begin position="632"/>
        <end position="671"/>
    </location>
</feature>
<protein>
    <recommendedName>
        <fullName evidence="3">SWIM-type domain-containing protein</fullName>
    </recommendedName>
</protein>
<evidence type="ECO:0000313" key="4">
    <source>
        <dbReference type="EnsemblMetazoa" id="XP_003728786"/>
    </source>
</evidence>
<evidence type="ECO:0000313" key="5">
    <source>
        <dbReference type="Proteomes" id="UP000007110"/>
    </source>
</evidence>
<feature type="region of interest" description="Disordered" evidence="2">
    <location>
        <begin position="1"/>
        <end position="25"/>
    </location>
</feature>
<dbReference type="KEGG" id="spu:100891721"/>
<dbReference type="EnsemblMetazoa" id="XM_003728738">
    <property type="protein sequence ID" value="XP_003728786"/>
    <property type="gene ID" value="LOC100891721"/>
</dbReference>
<dbReference type="GO" id="GO:0008270">
    <property type="term" value="F:zinc ion binding"/>
    <property type="evidence" value="ECO:0007669"/>
    <property type="project" value="UniProtKB-KW"/>
</dbReference>
<dbReference type="InParanoid" id="A0A7M7LPK9"/>
<reference evidence="5" key="1">
    <citation type="submission" date="2015-02" db="EMBL/GenBank/DDBJ databases">
        <title>Genome sequencing for Strongylocentrotus purpuratus.</title>
        <authorList>
            <person name="Murali S."/>
            <person name="Liu Y."/>
            <person name="Vee V."/>
            <person name="English A."/>
            <person name="Wang M."/>
            <person name="Skinner E."/>
            <person name="Han Y."/>
            <person name="Muzny D.M."/>
            <person name="Worley K.C."/>
            <person name="Gibbs R.A."/>
        </authorList>
    </citation>
    <scope>NUCLEOTIDE SEQUENCE</scope>
</reference>
<evidence type="ECO:0000256" key="2">
    <source>
        <dbReference type="SAM" id="MobiDB-lite"/>
    </source>
</evidence>
<dbReference type="AlphaFoldDB" id="A0A7M7LPK9"/>
<dbReference type="Proteomes" id="UP000007110">
    <property type="component" value="Unassembled WGS sequence"/>
</dbReference>
<keyword evidence="5" id="KW-1185">Reference proteome</keyword>
<sequence>MATENPNEVFVAGGPTAFREGSNTFKRPKLEEAVISSDSSDEETHHSSNDGPALYRHKWHVFKEKNSFFKDSKRIAKTLLFPSIQVNNSVPVGCDQELCFLIDSSQLRFKEDLTCDETGKYQKPSRAKSEITIDKDDNIGSCEDIGDSRKYTLVRKYYKHKDTPNFHRTLYELHDAEDGRPMHPICMIRYEWRGEQTELIMSPHGNQKNSLGQPFIRSKKELLQNLKMSHNCTSAQRVVDECYEKEGGSELQSLSSVPRDIKQVYRHGSVKSKSLDFNKLLMMNMKGDFVKSVEFCHEKSRGTMPRCVLYTDKQAEDMLRNVCDKGRVLVFDATFDCGPMYVTIACYRHDSNDKSVMMPGAILIHGRRDFETYRYFGHELSKCLRNTSIPFFGTDGELALQQGIAATSSFKDSSHLHCMLHHRKNCETKLAKLGVTSYASRILRSIYGEQVGSTRYEGLADWNSEEEYEVQLATWAPQWDAMETAETHKEAEFSTWFRRFKSQDVKTSMLKPLRTQAGLGDPPRQFTTNNAESINAMVSRWIAEKKGWDELAKGLHDFVLSKYRELEMGVLGIEQHTELSIGPNESSVCGFTSDQLQNVWHKAGLILQSPENIVSAPNNTKITVCFSETSSYTVTQNGDLAKFVCEDKCKSFNFHEGLLCEHCLAVAEHRGVLADFLVTVNARKRASTLSPVNKALQKQCAGSGKKRASKRRGANNTV</sequence>
<dbReference type="EnsemblMetazoa" id="XM_030975391">
    <property type="protein sequence ID" value="XP_030831251"/>
    <property type="gene ID" value="LOC100891721"/>
</dbReference>
<dbReference type="InterPro" id="IPR007527">
    <property type="entry name" value="Znf_SWIM"/>
</dbReference>
<reference evidence="4" key="2">
    <citation type="submission" date="2021-01" db="UniProtKB">
        <authorList>
            <consortium name="EnsemblMetazoa"/>
        </authorList>
    </citation>
    <scope>IDENTIFICATION</scope>
</reference>
<dbReference type="OrthoDB" id="5989494at2759"/>
<feature type="compositionally biased region" description="Basic residues" evidence="2">
    <location>
        <begin position="704"/>
        <end position="718"/>
    </location>
</feature>
<dbReference type="RefSeq" id="XP_030831251.1">
    <property type="nucleotide sequence ID" value="XM_030975391.1"/>
</dbReference>
<keyword evidence="1" id="KW-0863">Zinc-finger</keyword>
<keyword evidence="1" id="KW-0862">Zinc</keyword>